<dbReference type="GO" id="GO:0043770">
    <property type="term" value="F:demethylmenaquinone methyltransferase activity"/>
    <property type="evidence" value="ECO:0007669"/>
    <property type="project" value="UniProtKB-UniRule"/>
</dbReference>
<dbReference type="PANTHER" id="PTHR43591:SF24">
    <property type="entry name" value="2-METHOXY-6-POLYPRENYL-1,4-BENZOQUINOL METHYLASE, MITOCHONDRIAL"/>
    <property type="match status" value="1"/>
</dbReference>
<evidence type="ECO:0000256" key="1">
    <source>
        <dbReference type="ARBA" id="ARBA00022603"/>
    </source>
</evidence>
<dbReference type="NCBIfam" id="TIGR01934">
    <property type="entry name" value="MenG_MenH_UbiE"/>
    <property type="match status" value="1"/>
</dbReference>
<evidence type="ECO:0000313" key="6">
    <source>
        <dbReference type="Proteomes" id="UP000184512"/>
    </source>
</evidence>
<dbReference type="PANTHER" id="PTHR43591">
    <property type="entry name" value="METHYLTRANSFERASE"/>
    <property type="match status" value="1"/>
</dbReference>
<dbReference type="NCBIfam" id="NF001241">
    <property type="entry name" value="PRK00216.1-2"/>
    <property type="match status" value="1"/>
</dbReference>
<keyword evidence="4" id="KW-0474">Menaquinone biosynthesis</keyword>
<proteinExistence type="inferred from homology"/>
<dbReference type="Pfam" id="PF01209">
    <property type="entry name" value="Ubie_methyltran"/>
    <property type="match status" value="1"/>
</dbReference>
<dbReference type="UniPathway" id="UPA00079">
    <property type="reaction ID" value="UER00169"/>
</dbReference>
<dbReference type="AlphaFoldDB" id="A0A1M6DW92"/>
<dbReference type="OrthoDB" id="9808140at2"/>
<dbReference type="InterPro" id="IPR029063">
    <property type="entry name" value="SAM-dependent_MTases_sf"/>
</dbReference>
<keyword evidence="2 4" id="KW-0808">Transferase</keyword>
<dbReference type="EMBL" id="FQZG01000014">
    <property type="protein sequence ID" value="SHI77524.1"/>
    <property type="molecule type" value="Genomic_DNA"/>
</dbReference>
<comment type="catalytic activity">
    <reaction evidence="4">
        <text>a 2-demethylmenaquinol + S-adenosyl-L-methionine = a menaquinol + S-adenosyl-L-homocysteine + H(+)</text>
        <dbReference type="Rhea" id="RHEA:42640"/>
        <dbReference type="Rhea" id="RHEA-COMP:9539"/>
        <dbReference type="Rhea" id="RHEA-COMP:9563"/>
        <dbReference type="ChEBI" id="CHEBI:15378"/>
        <dbReference type="ChEBI" id="CHEBI:18151"/>
        <dbReference type="ChEBI" id="CHEBI:55437"/>
        <dbReference type="ChEBI" id="CHEBI:57856"/>
        <dbReference type="ChEBI" id="CHEBI:59789"/>
        <dbReference type="EC" id="2.1.1.163"/>
    </reaction>
</comment>
<keyword evidence="1 4" id="KW-0489">Methyltransferase</keyword>
<feature type="binding site" evidence="4">
    <location>
        <position position="121"/>
    </location>
    <ligand>
        <name>S-adenosyl-L-methionine</name>
        <dbReference type="ChEBI" id="CHEBI:59789"/>
    </ligand>
</feature>
<dbReference type="CDD" id="cd02440">
    <property type="entry name" value="AdoMet_MTases"/>
    <property type="match status" value="1"/>
</dbReference>
<organism evidence="5 6">
    <name type="scientific">Tessaracoccus bendigoensis DSM 12906</name>
    <dbReference type="NCBI Taxonomy" id="1123357"/>
    <lineage>
        <taxon>Bacteria</taxon>
        <taxon>Bacillati</taxon>
        <taxon>Actinomycetota</taxon>
        <taxon>Actinomycetes</taxon>
        <taxon>Propionibacteriales</taxon>
        <taxon>Propionibacteriaceae</taxon>
        <taxon>Tessaracoccus</taxon>
    </lineage>
</organism>
<reference evidence="5 6" key="1">
    <citation type="submission" date="2016-11" db="EMBL/GenBank/DDBJ databases">
        <authorList>
            <person name="Jaros S."/>
            <person name="Januszkiewicz K."/>
            <person name="Wedrychowicz H."/>
        </authorList>
    </citation>
    <scope>NUCLEOTIDE SEQUENCE [LARGE SCALE GENOMIC DNA]</scope>
    <source>
        <strain evidence="5 6">DSM 12906</strain>
    </source>
</reference>
<evidence type="ECO:0000256" key="2">
    <source>
        <dbReference type="ARBA" id="ARBA00022679"/>
    </source>
</evidence>
<feature type="binding site" evidence="4">
    <location>
        <begin position="104"/>
        <end position="105"/>
    </location>
    <ligand>
        <name>S-adenosyl-L-methionine</name>
        <dbReference type="ChEBI" id="CHEBI:59789"/>
    </ligand>
</feature>
<comment type="pathway">
    <text evidence="4">Quinol/quinone metabolism; menaquinone biosynthesis; menaquinol from 1,4-dihydroxy-2-naphthoate: step 2/2.</text>
</comment>
<dbReference type="EC" id="2.1.1.163" evidence="4"/>
<dbReference type="PROSITE" id="PS51608">
    <property type="entry name" value="SAM_MT_UBIE"/>
    <property type="match status" value="1"/>
</dbReference>
<dbReference type="HAMAP" id="MF_01813">
    <property type="entry name" value="MenG_UbiE_methyltr"/>
    <property type="match status" value="1"/>
</dbReference>
<accession>A0A1M6DW92</accession>
<dbReference type="InterPro" id="IPR004033">
    <property type="entry name" value="UbiE/COQ5_MeTrFase"/>
</dbReference>
<sequence>MQNQRAGLDKQHADVAAMFDGVAKRYDLFNTVLSLGQVHRWRRATVAAVDPRPGQRILDLAAGTGTSSAALASSGAYVVASDISLGMLEQGRRQQPGIDFVAGDALALPFPDDTFDAVTISYGLRNVEDTGAALREMLRVTRPGGRIVIAEFSTPTNPPFRHVYTNYLVAALPRIAKLSSNPVAYGYLAESIMAWPDQVGLADRLSAAGWVDVGWQDHAGGIVALHRGWKTR</sequence>
<gene>
    <name evidence="4" type="primary">menG</name>
    <name evidence="5" type="ORF">SAMN02745244_01034</name>
</gene>
<dbReference type="GO" id="GO:0009234">
    <property type="term" value="P:menaquinone biosynthetic process"/>
    <property type="evidence" value="ECO:0007669"/>
    <property type="project" value="UniProtKB-UniRule"/>
</dbReference>
<dbReference type="PROSITE" id="PS01184">
    <property type="entry name" value="UBIE_2"/>
    <property type="match status" value="1"/>
</dbReference>
<keyword evidence="3 4" id="KW-0949">S-adenosyl-L-methionine</keyword>
<comment type="function">
    <text evidence="4">Methyltransferase required for the conversion of demethylmenaquinol (DMKH2) to menaquinol (MKH2).</text>
</comment>
<dbReference type="Gene3D" id="3.40.50.150">
    <property type="entry name" value="Vaccinia Virus protein VP39"/>
    <property type="match status" value="1"/>
</dbReference>
<dbReference type="InterPro" id="IPR023576">
    <property type="entry name" value="UbiE/COQ5_MeTrFase_CS"/>
</dbReference>
<comment type="similarity">
    <text evidence="4">Belongs to the class I-like SAM-binding methyltransferase superfamily. MenG/UbiE family.</text>
</comment>
<dbReference type="RefSeq" id="WP_073186473.1">
    <property type="nucleotide sequence ID" value="NZ_FQZG01000014.1"/>
</dbReference>
<dbReference type="SUPFAM" id="SSF53335">
    <property type="entry name" value="S-adenosyl-L-methionine-dependent methyltransferases"/>
    <property type="match status" value="1"/>
</dbReference>
<dbReference type="GO" id="GO:0032259">
    <property type="term" value="P:methylation"/>
    <property type="evidence" value="ECO:0007669"/>
    <property type="project" value="UniProtKB-KW"/>
</dbReference>
<keyword evidence="6" id="KW-1185">Reference proteome</keyword>
<dbReference type="Proteomes" id="UP000184512">
    <property type="component" value="Unassembled WGS sequence"/>
</dbReference>
<evidence type="ECO:0000313" key="5">
    <source>
        <dbReference type="EMBL" id="SHI77524.1"/>
    </source>
</evidence>
<feature type="binding site" evidence="4">
    <location>
        <position position="82"/>
    </location>
    <ligand>
        <name>S-adenosyl-L-methionine</name>
        <dbReference type="ChEBI" id="CHEBI:59789"/>
    </ligand>
</feature>
<name>A0A1M6DW92_9ACTN</name>
<evidence type="ECO:0000256" key="4">
    <source>
        <dbReference type="HAMAP-Rule" id="MF_01813"/>
    </source>
</evidence>
<dbReference type="STRING" id="1123357.SAMN02745244_01034"/>
<evidence type="ECO:0000256" key="3">
    <source>
        <dbReference type="ARBA" id="ARBA00022691"/>
    </source>
</evidence>
<protein>
    <recommendedName>
        <fullName evidence="4">Demethylmenaquinone methyltransferase</fullName>
        <ecNumber evidence="4">2.1.1.163</ecNumber>
    </recommendedName>
</protein>
<feature type="binding site" evidence="4">
    <location>
        <position position="64"/>
    </location>
    <ligand>
        <name>S-adenosyl-L-methionine</name>
        <dbReference type="ChEBI" id="CHEBI:59789"/>
    </ligand>
</feature>